<feature type="domain" description="Sugar 3,4-ketoisomerase QdtA cupin" evidence="1">
    <location>
        <begin position="3"/>
        <end position="117"/>
    </location>
</feature>
<protein>
    <submittedName>
        <fullName evidence="2">WxcM-like domain-containing protein</fullName>
    </submittedName>
</protein>
<name>A0A4V6YSA1_9HELI</name>
<dbReference type="Pfam" id="PF05523">
    <property type="entry name" value="FdtA"/>
    <property type="match status" value="1"/>
</dbReference>
<sequence length="120" mass="13586">MAQILYIKTLCDERGDLSVIDGELGFEIKRVFYIYNVKAPRGGHAHHKTKLALICLNGSCEVKIHTLDSITTYVLDSPRICLILEPSEWHTMEHFTPHALLLALASEPYSASDYIMEKPQ</sequence>
<dbReference type="RefSeq" id="WP_034355944.1">
    <property type="nucleotide sequence ID" value="NZ_JRPR02000005.1"/>
</dbReference>
<gene>
    <name evidence="2" type="ORF">LS71_006815</name>
</gene>
<dbReference type="EMBL" id="JRPR02000005">
    <property type="protein sequence ID" value="TLD96182.1"/>
    <property type="molecule type" value="Genomic_DNA"/>
</dbReference>
<dbReference type="STRING" id="1677920.LS71_07410"/>
<evidence type="ECO:0000313" key="2">
    <source>
        <dbReference type="EMBL" id="TLD96182.1"/>
    </source>
</evidence>
<evidence type="ECO:0000259" key="1">
    <source>
        <dbReference type="Pfam" id="PF05523"/>
    </source>
</evidence>
<reference evidence="2 3" key="1">
    <citation type="journal article" date="2014" name="Genome Announc.">
        <title>Draft genome sequences of eight enterohepatic helicobacter species isolated from both laboratory and wild rodents.</title>
        <authorList>
            <person name="Sheh A."/>
            <person name="Shen Z."/>
            <person name="Fox J.G."/>
        </authorList>
    </citation>
    <scope>NUCLEOTIDE SEQUENCE [LARGE SCALE GENOMIC DNA]</scope>
    <source>
        <strain evidence="2 3">MIT 09-6949</strain>
    </source>
</reference>
<dbReference type="InterPro" id="IPR014710">
    <property type="entry name" value="RmlC-like_jellyroll"/>
</dbReference>
<dbReference type="InterPro" id="IPR011051">
    <property type="entry name" value="RmlC_Cupin_sf"/>
</dbReference>
<comment type="caution">
    <text evidence="2">The sequence shown here is derived from an EMBL/GenBank/DDBJ whole genome shotgun (WGS) entry which is preliminary data.</text>
</comment>
<keyword evidence="3" id="KW-1185">Reference proteome</keyword>
<dbReference type="CDD" id="cd20292">
    <property type="entry name" value="cupin_QdtA-like"/>
    <property type="match status" value="1"/>
</dbReference>
<dbReference type="OrthoDB" id="272049at2"/>
<accession>A0A4V6YSA1</accession>
<dbReference type="Proteomes" id="UP000029733">
    <property type="component" value="Unassembled WGS sequence"/>
</dbReference>
<dbReference type="AlphaFoldDB" id="A0A4V6YSA1"/>
<dbReference type="SUPFAM" id="SSF51182">
    <property type="entry name" value="RmlC-like cupins"/>
    <property type="match status" value="1"/>
</dbReference>
<organism evidence="2 3">
    <name type="scientific">Helicobacter jaachi</name>
    <dbReference type="NCBI Taxonomy" id="1677920"/>
    <lineage>
        <taxon>Bacteria</taxon>
        <taxon>Pseudomonadati</taxon>
        <taxon>Campylobacterota</taxon>
        <taxon>Epsilonproteobacteria</taxon>
        <taxon>Campylobacterales</taxon>
        <taxon>Helicobacteraceae</taxon>
        <taxon>Helicobacter</taxon>
    </lineage>
</organism>
<dbReference type="InterPro" id="IPR008894">
    <property type="entry name" value="QdtA_cupin_dom"/>
</dbReference>
<proteinExistence type="predicted"/>
<evidence type="ECO:0000313" key="3">
    <source>
        <dbReference type="Proteomes" id="UP000029733"/>
    </source>
</evidence>
<dbReference type="Gene3D" id="2.60.120.10">
    <property type="entry name" value="Jelly Rolls"/>
    <property type="match status" value="1"/>
</dbReference>